<sequence>MDSFNHCVQCNPEKNWLELEFMSENDEPIDGLAVTITNKITSNTHTQTTSAGKVLFANIAAGEWRASVSQASLLSEVEKYASRKEGQESPVKTRASAERDAAEQSPKRYHSTTIGDFWDEAPQDEFLQEHHKGIDTNASAEKAGFSLSHNQSYVFEIKALRSYMPVIIDTDEFSLVNSYTFALLSKLAYATNDFSRDDGKTTDNQGAISTVISQLKRKERPAYSGDLQAKWLLEEIPYSRALSAQYYAEDDVGSEGYIIFNDELAIIGVRGTEPYFQSKKPPVNNTKFKIIKAASGMAAVIADKVESATDSPGMKDLIITDLDAAQIAPEEFGGTYVHRGFYQYSMALWKNTLLADDILKNHSTKRFYLCGHSLGGAGALLLSALIKDRYHPSVLRLYTYGMPRTGTRSFVIRYQDIQHYRHVNNHDLVAQIPMIWANTDLTEGLDKWDVFSSGITLIKKMLTDNDDDNYLHHGHLSQLLTYNDSDQILLTPRQTQITMLDLAKLASNDSVTLVNSLSDASIAEHGMEYYIPNLWQQMYSLSNESLMVHYQQAISALDQEIATLQGNYLTVKQTWAESLGNATPALSIGRLMNEMNSINKLIENRNKIRGELKQIVSDPERLPLAKLLIAQKTLPDEIKEQLQ</sequence>
<dbReference type="Gene3D" id="3.40.50.1820">
    <property type="entry name" value="alpha/beta hydrolase"/>
    <property type="match status" value="1"/>
</dbReference>
<feature type="domain" description="Fungal lipase-type" evidence="2">
    <location>
        <begin position="319"/>
        <end position="434"/>
    </location>
</feature>
<dbReference type="Proteomes" id="UP000256923">
    <property type="component" value="Chromosome 2"/>
</dbReference>
<organism evidence="3 4">
    <name type="scientific">Vibrio anguillarum</name>
    <name type="common">Listonella anguillarum</name>
    <dbReference type="NCBI Taxonomy" id="55601"/>
    <lineage>
        <taxon>Bacteria</taxon>
        <taxon>Pseudomonadati</taxon>
        <taxon>Pseudomonadota</taxon>
        <taxon>Gammaproteobacteria</taxon>
        <taxon>Vibrionales</taxon>
        <taxon>Vibrionaceae</taxon>
        <taxon>Vibrio</taxon>
    </lineage>
</organism>
<accession>A0A289GH11</accession>
<dbReference type="Gene3D" id="2.60.40.10">
    <property type="entry name" value="Immunoglobulins"/>
    <property type="match status" value="1"/>
</dbReference>
<dbReference type="Pfam" id="PF01764">
    <property type="entry name" value="Lipase_3"/>
    <property type="match status" value="1"/>
</dbReference>
<dbReference type="InterPro" id="IPR029058">
    <property type="entry name" value="AB_hydrolase_fold"/>
</dbReference>
<dbReference type="GO" id="GO:0006629">
    <property type="term" value="P:lipid metabolic process"/>
    <property type="evidence" value="ECO:0007669"/>
    <property type="project" value="InterPro"/>
</dbReference>
<dbReference type="CDD" id="cd00519">
    <property type="entry name" value="Lipase_3"/>
    <property type="match status" value="1"/>
</dbReference>
<dbReference type="RefSeq" id="WP_019283414.1">
    <property type="nucleotide sequence ID" value="NZ_CP023055.1"/>
</dbReference>
<dbReference type="AlphaFoldDB" id="A0A289GH11"/>
<evidence type="ECO:0000313" key="3">
    <source>
        <dbReference type="EMBL" id="AZS26877.1"/>
    </source>
</evidence>
<feature type="compositionally biased region" description="Basic and acidic residues" evidence="1">
    <location>
        <begin position="95"/>
        <end position="106"/>
    </location>
</feature>
<name>A0A289GH11_VIBAN</name>
<gene>
    <name evidence="3" type="ORF">DYL72_18050</name>
</gene>
<reference evidence="3 4" key="1">
    <citation type="submission" date="2018-12" db="EMBL/GenBank/DDBJ databases">
        <title>Characterization and Draft Genome of Vibrio anguillarum J360 Marine Pathogen Isolated from an Outbreak in Lumpfish (Cyclopterus lumpus).</title>
        <authorList>
            <person name="Vasquez J.I."/>
            <person name="Cao T."/>
            <person name="Chakraborty S."/>
            <person name="Gnanagobal H."/>
            <person name="Wescot J."/>
            <person name="Boyce D."/>
            <person name="Santander J."/>
        </authorList>
    </citation>
    <scope>NUCLEOTIDE SEQUENCE [LARGE SCALE GENOMIC DNA]</scope>
    <source>
        <strain evidence="3 4">J360</strain>
    </source>
</reference>
<dbReference type="InterPro" id="IPR051218">
    <property type="entry name" value="Sec_MonoDiacylglyc_Lipase"/>
</dbReference>
<proteinExistence type="predicted"/>
<dbReference type="InterPro" id="IPR002921">
    <property type="entry name" value="Fungal_lipase-type"/>
</dbReference>
<dbReference type="PANTHER" id="PTHR45856:SF24">
    <property type="entry name" value="FUNGAL LIPASE-LIKE DOMAIN-CONTAINING PROTEIN"/>
    <property type="match status" value="1"/>
</dbReference>
<evidence type="ECO:0000256" key="1">
    <source>
        <dbReference type="SAM" id="MobiDB-lite"/>
    </source>
</evidence>
<dbReference type="SUPFAM" id="SSF53474">
    <property type="entry name" value="alpha/beta-Hydrolases"/>
    <property type="match status" value="1"/>
</dbReference>
<dbReference type="InterPro" id="IPR013783">
    <property type="entry name" value="Ig-like_fold"/>
</dbReference>
<evidence type="ECO:0000313" key="4">
    <source>
        <dbReference type="Proteomes" id="UP000256923"/>
    </source>
</evidence>
<dbReference type="EMBL" id="CP034673">
    <property type="protein sequence ID" value="AZS26877.1"/>
    <property type="molecule type" value="Genomic_DNA"/>
</dbReference>
<protein>
    <submittedName>
        <fullName evidence="3">Lipase</fullName>
    </submittedName>
</protein>
<feature type="region of interest" description="Disordered" evidence="1">
    <location>
        <begin position="82"/>
        <end position="109"/>
    </location>
</feature>
<evidence type="ECO:0000259" key="2">
    <source>
        <dbReference type="Pfam" id="PF01764"/>
    </source>
</evidence>
<dbReference type="PANTHER" id="PTHR45856">
    <property type="entry name" value="ALPHA/BETA-HYDROLASES SUPERFAMILY PROTEIN"/>
    <property type="match status" value="1"/>
</dbReference>